<gene>
    <name evidence="1" type="ORF">UO65_6413</name>
</gene>
<dbReference type="EMBL" id="AYXG01000244">
    <property type="protein sequence ID" value="EWC58271.1"/>
    <property type="molecule type" value="Genomic_DNA"/>
</dbReference>
<sequence>MEGYVLAGYVVADPVVGTDWVDRALVGRAITSVSNCLVDVRELDEWSASPVGAEAAGELVRRYPGTRVVAVGVAETDVDGLLEDLDEACWDPDLLDRLRRRAPFRTGVPLGFEPVGPSGGSFHTWLCLGGLVDSARQVVGAEPGRHGLIQDEGRARAVAAHLTEAFPYEHEVARWFALALAEVEPDSFG</sequence>
<evidence type="ECO:0000313" key="2">
    <source>
        <dbReference type="Proteomes" id="UP000019277"/>
    </source>
</evidence>
<dbReference type="AlphaFoldDB" id="W7INY2"/>
<proteinExistence type="predicted"/>
<accession>W7INY2</accession>
<dbReference type="STRING" id="909613.UO65_6413"/>
<dbReference type="OrthoDB" id="3837916at2"/>
<dbReference type="RefSeq" id="WP_052022075.1">
    <property type="nucleotide sequence ID" value="NZ_AYXG01000244.1"/>
</dbReference>
<keyword evidence="2" id="KW-1185">Reference proteome</keyword>
<dbReference type="Proteomes" id="UP000019277">
    <property type="component" value="Unassembled WGS sequence"/>
</dbReference>
<name>W7INY2_9PSEU</name>
<reference evidence="1 2" key="1">
    <citation type="journal article" date="2014" name="Genome Announc.">
        <title>Draft Genome Sequence of the Antitrypanosomally Active Sponge-Associated Bacterium Actinokineospora sp. Strain EG49.</title>
        <authorList>
            <person name="Harjes J."/>
            <person name="Ryu T."/>
            <person name="Abdelmohsen U.R."/>
            <person name="Moitinho-Silva L."/>
            <person name="Horn H."/>
            <person name="Ravasi T."/>
            <person name="Hentschel U."/>
        </authorList>
    </citation>
    <scope>NUCLEOTIDE SEQUENCE [LARGE SCALE GENOMIC DNA]</scope>
    <source>
        <strain evidence="1 2">EG49</strain>
    </source>
</reference>
<protein>
    <submittedName>
        <fullName evidence="1">Uncharacterized protein</fullName>
    </submittedName>
</protein>
<comment type="caution">
    <text evidence="1">The sequence shown here is derived from an EMBL/GenBank/DDBJ whole genome shotgun (WGS) entry which is preliminary data.</text>
</comment>
<organism evidence="1 2">
    <name type="scientific">Actinokineospora spheciospongiae</name>
    <dbReference type="NCBI Taxonomy" id="909613"/>
    <lineage>
        <taxon>Bacteria</taxon>
        <taxon>Bacillati</taxon>
        <taxon>Actinomycetota</taxon>
        <taxon>Actinomycetes</taxon>
        <taxon>Pseudonocardiales</taxon>
        <taxon>Pseudonocardiaceae</taxon>
        <taxon>Actinokineospora</taxon>
    </lineage>
</organism>
<dbReference type="eggNOG" id="ENOG5031VBC">
    <property type="taxonomic scope" value="Bacteria"/>
</dbReference>
<evidence type="ECO:0000313" key="1">
    <source>
        <dbReference type="EMBL" id="EWC58271.1"/>
    </source>
</evidence>